<reference evidence="2 3" key="1">
    <citation type="journal article" date="2016" name="Nat. Commun.">
        <title>Thousands of microbial genomes shed light on interconnected biogeochemical processes in an aquifer system.</title>
        <authorList>
            <person name="Anantharaman K."/>
            <person name="Brown C.T."/>
            <person name="Hug L.A."/>
            <person name="Sharon I."/>
            <person name="Castelle C.J."/>
            <person name="Probst A.J."/>
            <person name="Thomas B.C."/>
            <person name="Singh A."/>
            <person name="Wilkins M.J."/>
            <person name="Karaoz U."/>
            <person name="Brodie E.L."/>
            <person name="Williams K.H."/>
            <person name="Hubbard S.S."/>
            <person name="Banfield J.F."/>
        </authorList>
    </citation>
    <scope>NUCLEOTIDE SEQUENCE [LARGE SCALE GENOMIC DNA]</scope>
</reference>
<evidence type="ECO:0000313" key="3">
    <source>
        <dbReference type="Proteomes" id="UP000177082"/>
    </source>
</evidence>
<keyword evidence="1" id="KW-0812">Transmembrane</keyword>
<dbReference type="STRING" id="1802519.A2961_04345"/>
<accession>A0A1F8BLB0</accession>
<dbReference type="SUPFAM" id="SSF54523">
    <property type="entry name" value="Pili subunits"/>
    <property type="match status" value="1"/>
</dbReference>
<keyword evidence="1" id="KW-0472">Membrane</keyword>
<protein>
    <recommendedName>
        <fullName evidence="4">General secretion pathway GspH domain-containing protein</fullName>
    </recommendedName>
</protein>
<organism evidence="2 3">
    <name type="scientific">Candidatus Woesebacteria bacterium RIFCSPLOWO2_01_FULL_39_21</name>
    <dbReference type="NCBI Taxonomy" id="1802519"/>
    <lineage>
        <taxon>Bacteria</taxon>
        <taxon>Candidatus Woeseibacteriota</taxon>
    </lineage>
</organism>
<sequence length="172" mass="18771">MTKPVRESKGFTIVEILVVTVVLGIIFLVGTASYRDFSRRQVLESAVRQVRSDLNLAREWASSGRKPDDPLCTGVSESLSAYIFERTGGVGNGCIGAWRNNYRINASCTGGDVLDIKVANLPQSLCLNNFTDIEFRTNATYTPHSSGVDIRVNDLVTGREVVISVDESGAIR</sequence>
<dbReference type="InterPro" id="IPR045584">
    <property type="entry name" value="Pilin-like"/>
</dbReference>
<keyword evidence="1" id="KW-1133">Transmembrane helix</keyword>
<gene>
    <name evidence="2" type="ORF">A2961_04345</name>
</gene>
<evidence type="ECO:0000313" key="2">
    <source>
        <dbReference type="EMBL" id="OGM64459.1"/>
    </source>
</evidence>
<dbReference type="EMBL" id="MGHF01000006">
    <property type="protein sequence ID" value="OGM64459.1"/>
    <property type="molecule type" value="Genomic_DNA"/>
</dbReference>
<dbReference type="AlphaFoldDB" id="A0A1F8BLB0"/>
<evidence type="ECO:0008006" key="4">
    <source>
        <dbReference type="Google" id="ProtNLM"/>
    </source>
</evidence>
<dbReference type="NCBIfam" id="TIGR02532">
    <property type="entry name" value="IV_pilin_GFxxxE"/>
    <property type="match status" value="1"/>
</dbReference>
<evidence type="ECO:0000256" key="1">
    <source>
        <dbReference type="SAM" id="Phobius"/>
    </source>
</evidence>
<proteinExistence type="predicted"/>
<name>A0A1F8BLB0_9BACT</name>
<feature type="transmembrane region" description="Helical" evidence="1">
    <location>
        <begin position="12"/>
        <end position="34"/>
    </location>
</feature>
<dbReference type="Proteomes" id="UP000177082">
    <property type="component" value="Unassembled WGS sequence"/>
</dbReference>
<dbReference type="InterPro" id="IPR012902">
    <property type="entry name" value="N_methyl_site"/>
</dbReference>
<comment type="caution">
    <text evidence="2">The sequence shown here is derived from an EMBL/GenBank/DDBJ whole genome shotgun (WGS) entry which is preliminary data.</text>
</comment>
<dbReference type="Gene3D" id="3.30.700.10">
    <property type="entry name" value="Glycoprotein, Type 4 Pilin"/>
    <property type="match status" value="1"/>
</dbReference>